<gene>
    <name evidence="2" type="ORF">PR048_003579</name>
</gene>
<dbReference type="EMBL" id="JARBHB010000001">
    <property type="protein sequence ID" value="KAJ8898219.1"/>
    <property type="molecule type" value="Genomic_DNA"/>
</dbReference>
<organism evidence="2 3">
    <name type="scientific">Dryococelus australis</name>
    <dbReference type="NCBI Taxonomy" id="614101"/>
    <lineage>
        <taxon>Eukaryota</taxon>
        <taxon>Metazoa</taxon>
        <taxon>Ecdysozoa</taxon>
        <taxon>Arthropoda</taxon>
        <taxon>Hexapoda</taxon>
        <taxon>Insecta</taxon>
        <taxon>Pterygota</taxon>
        <taxon>Neoptera</taxon>
        <taxon>Polyneoptera</taxon>
        <taxon>Phasmatodea</taxon>
        <taxon>Verophasmatodea</taxon>
        <taxon>Anareolatae</taxon>
        <taxon>Phasmatidae</taxon>
        <taxon>Eurycanthinae</taxon>
        <taxon>Dryococelus</taxon>
    </lineage>
</organism>
<keyword evidence="3" id="KW-1185">Reference proteome</keyword>
<name>A0ABQ9INK2_9NEOP</name>
<evidence type="ECO:0000256" key="1">
    <source>
        <dbReference type="SAM" id="MobiDB-lite"/>
    </source>
</evidence>
<sequence length="239" mass="26695">MRAIEASVEQRWNERAGKRENPEKTRRPTASSGTIPTCENPDGARLPEAIKARLSYEIKFAIAAKGKALNWPPECYGGRKLEISEKIRRPAVSSCKIPTCENTGRDPARIRTLSSMVRSLRSNRCTTVSDLQARPYSLMNKCADMNCALAVLRQWKAVTVPAFSKRCQTPCGPMAERSGEFSDSFWDKLEFRTRVFIELRPLVDTVLDTTWGTVVQSSSSTVTADNQCTVDIGIIVYIL</sequence>
<evidence type="ECO:0000313" key="2">
    <source>
        <dbReference type="EMBL" id="KAJ8898219.1"/>
    </source>
</evidence>
<comment type="caution">
    <text evidence="2">The sequence shown here is derived from an EMBL/GenBank/DDBJ whole genome shotgun (WGS) entry which is preliminary data.</text>
</comment>
<protein>
    <submittedName>
        <fullName evidence="2">Uncharacterized protein</fullName>
    </submittedName>
</protein>
<feature type="compositionally biased region" description="Polar residues" evidence="1">
    <location>
        <begin position="28"/>
        <end position="37"/>
    </location>
</feature>
<dbReference type="Proteomes" id="UP001159363">
    <property type="component" value="Chromosome 1"/>
</dbReference>
<evidence type="ECO:0000313" key="3">
    <source>
        <dbReference type="Proteomes" id="UP001159363"/>
    </source>
</evidence>
<feature type="region of interest" description="Disordered" evidence="1">
    <location>
        <begin position="1"/>
        <end position="43"/>
    </location>
</feature>
<reference evidence="2 3" key="1">
    <citation type="submission" date="2023-02" db="EMBL/GenBank/DDBJ databases">
        <title>LHISI_Scaffold_Assembly.</title>
        <authorList>
            <person name="Stuart O.P."/>
            <person name="Cleave R."/>
            <person name="Magrath M.J.L."/>
            <person name="Mikheyev A.S."/>
        </authorList>
    </citation>
    <scope>NUCLEOTIDE SEQUENCE [LARGE SCALE GENOMIC DNA]</scope>
    <source>
        <strain evidence="2">Daus_M_001</strain>
        <tissue evidence="2">Leg muscle</tissue>
    </source>
</reference>
<feature type="compositionally biased region" description="Basic and acidic residues" evidence="1">
    <location>
        <begin position="11"/>
        <end position="26"/>
    </location>
</feature>
<accession>A0ABQ9INK2</accession>
<proteinExistence type="predicted"/>